<gene>
    <name evidence="5" type="ORF">OT_ostta16g02240</name>
</gene>
<keyword evidence="6" id="KW-1185">Reference proteome</keyword>
<dbReference type="OrthoDB" id="537460at2759"/>
<comment type="caution">
    <text evidence="5">The sequence shown here is derived from an EMBL/GenBank/DDBJ whole genome shotgun (WGS) entry which is preliminary data.</text>
</comment>
<feature type="compositionally biased region" description="Basic residues" evidence="4">
    <location>
        <begin position="652"/>
        <end position="663"/>
    </location>
</feature>
<dbReference type="InterPro" id="IPR002110">
    <property type="entry name" value="Ankyrin_rpt"/>
</dbReference>
<organism evidence="5 6">
    <name type="scientific">Ostreococcus tauri</name>
    <name type="common">Marine green alga</name>
    <dbReference type="NCBI Taxonomy" id="70448"/>
    <lineage>
        <taxon>Eukaryota</taxon>
        <taxon>Viridiplantae</taxon>
        <taxon>Chlorophyta</taxon>
        <taxon>Mamiellophyceae</taxon>
        <taxon>Mamiellales</taxon>
        <taxon>Bathycoccaceae</taxon>
        <taxon>Ostreococcus</taxon>
    </lineage>
</organism>
<evidence type="ECO:0000256" key="4">
    <source>
        <dbReference type="SAM" id="MobiDB-lite"/>
    </source>
</evidence>
<keyword evidence="1" id="KW-0677">Repeat</keyword>
<proteinExistence type="predicted"/>
<keyword evidence="2 3" id="KW-0040">ANK repeat</keyword>
<evidence type="ECO:0000313" key="5">
    <source>
        <dbReference type="EMBL" id="CEG00434.1"/>
    </source>
</evidence>
<dbReference type="Gene3D" id="1.25.40.20">
    <property type="entry name" value="Ankyrin repeat-containing domain"/>
    <property type="match status" value="2"/>
</dbReference>
<dbReference type="GeneID" id="9831130"/>
<accession>A0A096P850</accession>
<feature type="repeat" description="ANK" evidence="3">
    <location>
        <begin position="214"/>
        <end position="248"/>
    </location>
</feature>
<feature type="compositionally biased region" description="Basic and acidic residues" evidence="4">
    <location>
        <begin position="632"/>
        <end position="642"/>
    </location>
</feature>
<dbReference type="PANTHER" id="PTHR24173:SF74">
    <property type="entry name" value="ANKYRIN REPEAT DOMAIN-CONTAINING PROTEIN 16"/>
    <property type="match status" value="1"/>
</dbReference>
<reference evidence="5 6" key="2">
    <citation type="journal article" date="2014" name="BMC Genomics">
        <title>An improved genome of the model marine alga Ostreococcus tauri unfolds by assessing Illumina de novo assemblies.</title>
        <authorList>
            <person name="Blanc-Mathieu R."/>
            <person name="Verhelst B."/>
            <person name="Derelle E."/>
            <person name="Rombauts S."/>
            <person name="Bouget F.Y."/>
            <person name="Carre I."/>
            <person name="Chateau A."/>
            <person name="Eyre-Walker A."/>
            <person name="Grimsley N."/>
            <person name="Moreau H."/>
            <person name="Piegu B."/>
            <person name="Rivals E."/>
            <person name="Schackwitz W."/>
            <person name="Van de Peer Y."/>
            <person name="Piganeau G."/>
        </authorList>
    </citation>
    <scope>NUCLEOTIDE SEQUENCE [LARGE SCALE GENOMIC DNA]</scope>
    <source>
        <strain evidence="6">OTTH 0595 / CCAP 157/2 / RCC745</strain>
    </source>
</reference>
<dbReference type="InterPro" id="IPR036770">
    <property type="entry name" value="Ankyrin_rpt-contain_sf"/>
</dbReference>
<evidence type="ECO:0000313" key="6">
    <source>
        <dbReference type="Proteomes" id="UP000009170"/>
    </source>
</evidence>
<dbReference type="SMART" id="SM00248">
    <property type="entry name" value="ANK"/>
    <property type="match status" value="7"/>
</dbReference>
<dbReference type="PROSITE" id="PS50088">
    <property type="entry name" value="ANK_REPEAT"/>
    <property type="match status" value="1"/>
</dbReference>
<dbReference type="EMBL" id="CAID01000016">
    <property type="protein sequence ID" value="CEG00434.1"/>
    <property type="molecule type" value="Genomic_DNA"/>
</dbReference>
<sequence>MRSFLSFILTRRRAMNKALLTAVFYDLIDDAKVIARSVSPSSARVDGLDSLAVAFLSPYASERMQKWLLESGCDPFVELDDGVSAATIACADSKVSEDVIDLIIASAGDDVARRMVLVNCARCHVNRHDLLAKLMNTCDADDDSTSEVVEREIADVHCGFAAPLGRWNERWLRSITISDGTRTPLHLAAFVGNAEPFQHLDGLPNSTINVLDSMGRTPLMYAIDGGQSRDFIRMLVRDFGANVNLSGAHGTALLHACRRGEATIVEEILCAPGGVDVQKAQFALHTAFGFCAEVRTIEILCDVAGLDALKFDPVHGWPPVLFLADAIARDHKRQPGRGDVLRERMIVLGYALSLHAQARDFEVRCASGQTLLMLSCAHDCAPLVRRVLELAPSPENLAALIDSKGRTAYHWACARCAKNALEVLRDFGLLHERLRSVRDFEGATAEDLLLTDGAVIPQQKHRSWPEPIDVDDAIDEDRNVNVAARLGVAHAKCSAVFDVDALPRKPRTCACCFALSRKPMRCSRYASKERLFARINAPLRAIVEFAQVQIRNLLLRAMSAPPLARALQRVRRRSRSDFTRSARGDASGVMVHLALARSSASTRSASVAQRAASLSWLASTSLRTTKNPAAEAHAKPTAKLDARAANMSSPVRRTRRGVAPRRGRSGEKRRVGTPSTREAHVAHDCLFVAVIAMIRFHHH</sequence>
<dbReference type="SUPFAM" id="SSF48403">
    <property type="entry name" value="Ankyrin repeat"/>
    <property type="match status" value="1"/>
</dbReference>
<reference evidence="6" key="1">
    <citation type="journal article" date="2006" name="Proc. Natl. Acad. Sci. U.S.A.">
        <title>Genome analysis of the smallest free-living eukaryote Ostreococcus tauri unveils many unique features.</title>
        <authorList>
            <person name="Derelle E."/>
            <person name="Ferraz C."/>
            <person name="Rombauts S."/>
            <person name="Rouze P."/>
            <person name="Worden A.Z."/>
            <person name="Robbens S."/>
            <person name="Partensky F."/>
            <person name="Degroeve S."/>
            <person name="Echeynie S."/>
            <person name="Cooke R."/>
            <person name="Saeys Y."/>
            <person name="Wuyts J."/>
            <person name="Jabbari K."/>
            <person name="Bowler C."/>
            <person name="Panaud O."/>
            <person name="Piegu B."/>
            <person name="Ball S.G."/>
            <person name="Ral J.-P."/>
            <person name="Bouget F.-Y."/>
            <person name="Piganeau G."/>
            <person name="De Baets B."/>
            <person name="Picard A."/>
            <person name="Delseny M."/>
            <person name="Demaille J."/>
            <person name="Van de Peer Y."/>
            <person name="Moreau H."/>
        </authorList>
    </citation>
    <scope>NUCLEOTIDE SEQUENCE [LARGE SCALE GENOMIC DNA]</scope>
    <source>
        <strain evidence="6">OTTH 0595 / CCAP 157/2 / RCC745</strain>
    </source>
</reference>
<dbReference type="RefSeq" id="XP_022840377.1">
    <property type="nucleotide sequence ID" value="XM_022985585.1"/>
</dbReference>
<dbReference type="PANTHER" id="PTHR24173">
    <property type="entry name" value="ANKYRIN REPEAT CONTAINING"/>
    <property type="match status" value="1"/>
</dbReference>
<dbReference type="Pfam" id="PF00023">
    <property type="entry name" value="Ank"/>
    <property type="match status" value="1"/>
</dbReference>
<evidence type="ECO:0000256" key="3">
    <source>
        <dbReference type="PROSITE-ProRule" id="PRU00023"/>
    </source>
</evidence>
<evidence type="ECO:0000256" key="2">
    <source>
        <dbReference type="ARBA" id="ARBA00023043"/>
    </source>
</evidence>
<dbReference type="AlphaFoldDB" id="A0A096P850"/>
<dbReference type="Proteomes" id="UP000009170">
    <property type="component" value="Unassembled WGS sequence"/>
</dbReference>
<protein>
    <submittedName>
        <fullName evidence="5">Ankyrin repeat</fullName>
    </submittedName>
</protein>
<evidence type="ECO:0000256" key="1">
    <source>
        <dbReference type="ARBA" id="ARBA00022737"/>
    </source>
</evidence>
<dbReference type="STRING" id="70448.A0A096P850"/>
<name>A0A096P850_OSTTA</name>
<dbReference type="InParanoid" id="A0A096P850"/>
<feature type="region of interest" description="Disordered" evidence="4">
    <location>
        <begin position="627"/>
        <end position="676"/>
    </location>
</feature>
<dbReference type="KEGG" id="ota:OT_ostta16g02240"/>